<dbReference type="EMBL" id="FLUM01000001">
    <property type="protein sequence ID" value="SBV91760.1"/>
    <property type="molecule type" value="Genomic_DNA"/>
</dbReference>
<dbReference type="RefSeq" id="WP_296938322.1">
    <property type="nucleotide sequence ID" value="NZ_LT599032.1"/>
</dbReference>
<feature type="compositionally biased region" description="Basic and acidic residues" evidence="1">
    <location>
        <begin position="52"/>
        <end position="61"/>
    </location>
</feature>
<dbReference type="AlphaFoldDB" id="A0A212IX56"/>
<proteinExistence type="predicted"/>
<sequence>MSDFLTGSICLTDIPKEFITEGKNGKKYVNFAVSKRKEVSQFGETHTITVSKPKDQRKEGEGLTFIGGLKEWKGNGQQQSSNTQQSSSGNEDDQMPF</sequence>
<organism evidence="2">
    <name type="scientific">uncultured Dysgonomonas sp</name>
    <dbReference type="NCBI Taxonomy" id="206096"/>
    <lineage>
        <taxon>Bacteria</taxon>
        <taxon>Pseudomonadati</taxon>
        <taxon>Bacteroidota</taxon>
        <taxon>Bacteroidia</taxon>
        <taxon>Bacteroidales</taxon>
        <taxon>Dysgonomonadaceae</taxon>
        <taxon>Dysgonomonas</taxon>
        <taxon>environmental samples</taxon>
    </lineage>
</organism>
<feature type="compositionally biased region" description="Low complexity" evidence="1">
    <location>
        <begin position="74"/>
        <end position="89"/>
    </location>
</feature>
<evidence type="ECO:0000313" key="2">
    <source>
        <dbReference type="EMBL" id="SBV91760.1"/>
    </source>
</evidence>
<reference evidence="2" key="1">
    <citation type="submission" date="2016-04" db="EMBL/GenBank/DDBJ databases">
        <authorList>
            <person name="Evans L.H."/>
            <person name="Alamgir A."/>
            <person name="Owens N."/>
            <person name="Weber N.D."/>
            <person name="Virtaneva K."/>
            <person name="Barbian K."/>
            <person name="Babar A."/>
            <person name="Rosenke K."/>
        </authorList>
    </citation>
    <scope>NUCLEOTIDE SEQUENCE</scope>
    <source>
        <strain evidence="2">86-1</strain>
    </source>
</reference>
<evidence type="ECO:0000256" key="1">
    <source>
        <dbReference type="SAM" id="MobiDB-lite"/>
    </source>
</evidence>
<accession>A0A212IX56</accession>
<protein>
    <submittedName>
        <fullName evidence="2">Uncharacterized protein</fullName>
    </submittedName>
</protein>
<name>A0A212IX56_9BACT</name>
<gene>
    <name evidence="2" type="ORF">KL86DYS1_10424</name>
</gene>
<feature type="region of interest" description="Disordered" evidence="1">
    <location>
        <begin position="51"/>
        <end position="97"/>
    </location>
</feature>